<dbReference type="EMBL" id="CP000493">
    <property type="protein sequence ID" value="ABM81253.1"/>
    <property type="molecule type" value="Genomic_DNA"/>
</dbReference>
<name>A2BMP2_HYPBU</name>
<dbReference type="KEGG" id="hbu:Hbut_1429"/>
<reference evidence="3 4" key="1">
    <citation type="journal article" date="2007" name="Archaea">
        <title>The genome of Hyperthermus butylicus: a sulfur-reducing, peptide fermenting, neutrophilic Crenarchaeote growing up to 108 degrees C.</title>
        <authorList>
            <person name="Brugger K."/>
            <person name="Chen L."/>
            <person name="Stark M."/>
            <person name="Zibat A."/>
            <person name="Redder P."/>
            <person name="Ruepp A."/>
            <person name="Awayez M."/>
            <person name="She Q."/>
            <person name="Garrett R.A."/>
            <person name="Klenk H.P."/>
        </authorList>
    </citation>
    <scope>NUCLEOTIDE SEQUENCE [LARGE SCALE GENOMIC DNA]</scope>
    <source>
        <strain evidence="4">DSM 5456 / JCM 9403 / PLM1-5</strain>
    </source>
</reference>
<evidence type="ECO:0000259" key="1">
    <source>
        <dbReference type="Pfam" id="PF21476"/>
    </source>
</evidence>
<dbReference type="InterPro" id="IPR057022">
    <property type="entry name" value="PF0610-like_Zn_ribbon_C"/>
</dbReference>
<dbReference type="InterPro" id="IPR038767">
    <property type="entry name" value="PF0610-like"/>
</dbReference>
<dbReference type="STRING" id="415426.Hbut_1429"/>
<dbReference type="RefSeq" id="WP_011822571.1">
    <property type="nucleotide sequence ID" value="NC_008818.1"/>
</dbReference>
<dbReference type="AlphaFoldDB" id="A2BMP2"/>
<gene>
    <name evidence="3" type="ordered locus">Hbut_1429</name>
</gene>
<dbReference type="eggNOG" id="arCOG04479">
    <property type="taxonomic scope" value="Archaea"/>
</dbReference>
<proteinExistence type="predicted"/>
<evidence type="ECO:0000259" key="2">
    <source>
        <dbReference type="Pfam" id="PF23470"/>
    </source>
</evidence>
<dbReference type="Pfam" id="PF21476">
    <property type="entry name" value="PF0610-like_N"/>
    <property type="match status" value="1"/>
</dbReference>
<evidence type="ECO:0000313" key="4">
    <source>
        <dbReference type="Proteomes" id="UP000002593"/>
    </source>
</evidence>
<organism evidence="3 4">
    <name type="scientific">Hyperthermus butylicus (strain DSM 5456 / JCM 9403 / PLM1-5)</name>
    <dbReference type="NCBI Taxonomy" id="415426"/>
    <lineage>
        <taxon>Archaea</taxon>
        <taxon>Thermoproteota</taxon>
        <taxon>Thermoprotei</taxon>
        <taxon>Desulfurococcales</taxon>
        <taxon>Pyrodictiaceae</taxon>
        <taxon>Hyperthermus</taxon>
    </lineage>
</organism>
<dbReference type="PANTHER" id="PTHR40663:SF2">
    <property type="entry name" value="TRANSCRIPTIONAL REGULATOR"/>
    <property type="match status" value="1"/>
</dbReference>
<dbReference type="GeneID" id="4781503"/>
<dbReference type="SUPFAM" id="SSF46785">
    <property type="entry name" value="Winged helix' DNA-binding domain"/>
    <property type="match status" value="1"/>
</dbReference>
<feature type="domain" description="PF0610-like rubredoxin-like zinc beta-ribbon C-terminal" evidence="2">
    <location>
        <begin position="67"/>
        <end position="105"/>
    </location>
</feature>
<dbReference type="Pfam" id="PF23470">
    <property type="entry name" value="Zn_ribbon_PF0610"/>
    <property type="match status" value="1"/>
</dbReference>
<feature type="domain" description="PF0610-like winged HTH N-terminal" evidence="1">
    <location>
        <begin position="6"/>
        <end position="59"/>
    </location>
</feature>
<evidence type="ECO:0000313" key="3">
    <source>
        <dbReference type="EMBL" id="ABM81253.1"/>
    </source>
</evidence>
<accession>A2BMP2</accession>
<protein>
    <submittedName>
        <fullName evidence="3">Universally conserved protein</fullName>
    </submittedName>
</protein>
<dbReference type="PANTHER" id="PTHR40663">
    <property type="match status" value="1"/>
</dbReference>
<keyword evidence="4" id="KW-1185">Reference proteome</keyword>
<dbReference type="HOGENOM" id="CLU_162441_0_0_2"/>
<dbReference type="InterPro" id="IPR036390">
    <property type="entry name" value="WH_DNA-bd_sf"/>
</dbReference>
<sequence>MVEEGTVRERIIKILMEARRPLTAREIAMTLGLDPASSEAEIYEHLRHIVKTLRRRHGRRSVLYMIPPQCRDCGYVFAELTEPYKPSKCPRCKSQRIDPPRFYIKEE</sequence>
<dbReference type="EnsemblBacteria" id="ABM81253">
    <property type="protein sequence ID" value="ABM81253"/>
    <property type="gene ID" value="Hbut_1429"/>
</dbReference>
<dbReference type="Proteomes" id="UP000002593">
    <property type="component" value="Chromosome"/>
</dbReference>
<dbReference type="InterPro" id="IPR049159">
    <property type="entry name" value="PF0610-like_wHTH_N"/>
</dbReference>